<sequence length="312" mass="35597">MNCKVAAHKAGQWLGECTDSHQACSKREKPVLPKRVVRLASYNVSPVLYETADGERADYVALSYCWGGEEHLLTTQNTIRSHQADDPIDWKEAASKFDSVYRDALITVSATASPNTTSGIFCGQRSHRHKLRTHVASMDNIDIYMRQACSTTHVGLFEHLNIIGNGYQEEEVLPILGRGWTFQERILSRRLLHCSSEELAWECVSGDIHCECASIVPYTRPNVPREMHGHLRSIPDIKKLVEGRLQNGVSEAWDRTNSLLREWQELTVAYSSCQFTYSRDRLVALEGIAQKFQHFRLGPYFYGMWGRIFIFN</sequence>
<dbReference type="Proteomes" id="UP000326799">
    <property type="component" value="Unassembled WGS sequence"/>
</dbReference>
<accession>A0A5N6F004</accession>
<evidence type="ECO:0000259" key="1">
    <source>
        <dbReference type="Pfam" id="PF06985"/>
    </source>
</evidence>
<proteinExistence type="predicted"/>
<evidence type="ECO:0000313" key="2">
    <source>
        <dbReference type="EMBL" id="KAB8222967.1"/>
    </source>
</evidence>
<keyword evidence="3" id="KW-1185">Reference proteome</keyword>
<gene>
    <name evidence="2" type="ORF">BDV33DRAFT_201107</name>
</gene>
<dbReference type="InterPro" id="IPR010730">
    <property type="entry name" value="HET"/>
</dbReference>
<dbReference type="PANTHER" id="PTHR33112:SF13">
    <property type="entry name" value="HETEROKARYON INCOMPATIBILITY DOMAIN-CONTAINING PROTEIN"/>
    <property type="match status" value="1"/>
</dbReference>
<protein>
    <recommendedName>
        <fullName evidence="1">Heterokaryon incompatibility domain-containing protein</fullName>
    </recommendedName>
</protein>
<feature type="domain" description="Heterokaryon incompatibility" evidence="1">
    <location>
        <begin position="83"/>
        <end position="184"/>
    </location>
</feature>
<dbReference type="EMBL" id="ML733409">
    <property type="protein sequence ID" value="KAB8222967.1"/>
    <property type="molecule type" value="Genomic_DNA"/>
</dbReference>
<dbReference type="PANTHER" id="PTHR33112">
    <property type="entry name" value="DOMAIN PROTEIN, PUTATIVE-RELATED"/>
    <property type="match status" value="1"/>
</dbReference>
<dbReference type="AlphaFoldDB" id="A0A5N6F004"/>
<name>A0A5N6F004_9EURO</name>
<evidence type="ECO:0000313" key="3">
    <source>
        <dbReference type="Proteomes" id="UP000326799"/>
    </source>
</evidence>
<dbReference type="Pfam" id="PF06985">
    <property type="entry name" value="HET"/>
    <property type="match status" value="1"/>
</dbReference>
<organism evidence="2 3">
    <name type="scientific">Aspergillus novoparasiticus</name>
    <dbReference type="NCBI Taxonomy" id="986946"/>
    <lineage>
        <taxon>Eukaryota</taxon>
        <taxon>Fungi</taxon>
        <taxon>Dikarya</taxon>
        <taxon>Ascomycota</taxon>
        <taxon>Pezizomycotina</taxon>
        <taxon>Eurotiomycetes</taxon>
        <taxon>Eurotiomycetidae</taxon>
        <taxon>Eurotiales</taxon>
        <taxon>Aspergillaceae</taxon>
        <taxon>Aspergillus</taxon>
        <taxon>Aspergillus subgen. Circumdati</taxon>
    </lineage>
</organism>
<reference evidence="2 3" key="1">
    <citation type="submission" date="2019-04" db="EMBL/GenBank/DDBJ databases">
        <title>Fungal friends and foes A comparative genomics study of 23 Aspergillus species from section Flavi.</title>
        <authorList>
            <consortium name="DOE Joint Genome Institute"/>
            <person name="Kjaerbolling I."/>
            <person name="Vesth T.C."/>
            <person name="Frisvad J.C."/>
            <person name="Nybo J.L."/>
            <person name="Theobald S."/>
            <person name="Kildgaard S."/>
            <person name="Petersen T.I."/>
            <person name="Kuo A."/>
            <person name="Sato A."/>
            <person name="Lyhne E.K."/>
            <person name="Kogle M.E."/>
            <person name="Wiebenga A."/>
            <person name="Kun R.S."/>
            <person name="Lubbers R.J."/>
            <person name="Makela M.R."/>
            <person name="Barry K."/>
            <person name="Chovatia M."/>
            <person name="Clum A."/>
            <person name="Daum C."/>
            <person name="Haridas S."/>
            <person name="He G."/>
            <person name="LaButti K."/>
            <person name="Lipzen A."/>
            <person name="Mondo S."/>
            <person name="Pangilinan J."/>
            <person name="Riley R."/>
            <person name="Salamov A."/>
            <person name="Simmons B.A."/>
            <person name="Magnuson J.K."/>
            <person name="Henrissat B."/>
            <person name="Mortensen U.H."/>
            <person name="Larsen T.O."/>
            <person name="De vries R.P."/>
            <person name="Grigoriev I.V."/>
            <person name="Machida M."/>
            <person name="Baker S.E."/>
            <person name="Andersen M.R."/>
        </authorList>
    </citation>
    <scope>NUCLEOTIDE SEQUENCE [LARGE SCALE GENOMIC DNA]</scope>
    <source>
        <strain evidence="2 3">CBS 126849</strain>
    </source>
</reference>